<dbReference type="GO" id="GO:0008168">
    <property type="term" value="F:methyltransferase activity"/>
    <property type="evidence" value="ECO:0007669"/>
    <property type="project" value="UniProtKB-UniRule"/>
</dbReference>
<feature type="binding site" evidence="3">
    <location>
        <position position="290"/>
    </location>
    <ligand>
        <name>Zn(2+)</name>
        <dbReference type="ChEBI" id="CHEBI:29105"/>
    </ligand>
</feature>
<evidence type="ECO:0000313" key="6">
    <source>
        <dbReference type="Proteomes" id="UP000193061"/>
    </source>
</evidence>
<reference evidence="5 6" key="1">
    <citation type="submission" date="2017-03" db="EMBL/GenBank/DDBJ databases">
        <authorList>
            <person name="Afonso C.L."/>
            <person name="Miller P.J."/>
            <person name="Scott M.A."/>
            <person name="Spackman E."/>
            <person name="Goraichik I."/>
            <person name="Dimitrov K.M."/>
            <person name="Suarez D.L."/>
            <person name="Swayne D.E."/>
        </authorList>
    </citation>
    <scope>NUCLEOTIDE SEQUENCE [LARGE SCALE GENOMIC DNA]</scope>
    <source>
        <strain evidence="5 6">CECT 7450</strain>
    </source>
</reference>
<sequence length="309" mass="33584">MFDDFHVVLGQGSMYERLRRSANSAFDPEIAHAGMLYNEIGREVLADTHREYLDIGQEYGIPMIAGTPTWRAGNVRINRSQYRGESVNTDAVEFIKCIRQSYGPDASPILISGVMGPFGDGYISEEAPDRANAVEIHRPQIEDLAEAGVDFLKAQTLPSFEEAKGIAQAMVGTGLPYLLSFVIRRDGNILDGTSLDEAIDVIDNESIAPPTHYAINCVHTSVFSAVYANIHDCNPSVAERILGIDANTSAKTPEELDGLDEIDTEAPVEFGKNVFALHQHLGIKCLGGCCGSSTEHIAELAQQISGTNR</sequence>
<dbReference type="SUPFAM" id="SSF82282">
    <property type="entry name" value="Homocysteine S-methyltransferase"/>
    <property type="match status" value="1"/>
</dbReference>
<organism evidence="5 6">
    <name type="scientific">Roseovarius albus</name>
    <dbReference type="NCBI Taxonomy" id="1247867"/>
    <lineage>
        <taxon>Bacteria</taxon>
        <taxon>Pseudomonadati</taxon>
        <taxon>Pseudomonadota</taxon>
        <taxon>Alphaproteobacteria</taxon>
        <taxon>Rhodobacterales</taxon>
        <taxon>Roseobacteraceae</taxon>
        <taxon>Roseovarius</taxon>
    </lineage>
</organism>
<dbReference type="Pfam" id="PF02574">
    <property type="entry name" value="S-methyl_trans"/>
    <property type="match status" value="1"/>
</dbReference>
<keyword evidence="3" id="KW-0479">Metal-binding</keyword>
<accession>A0A1X6YY16</accession>
<name>A0A1X6YY16_9RHOB</name>
<dbReference type="PANTHER" id="PTHR11103:SF18">
    <property type="entry name" value="SLR1189 PROTEIN"/>
    <property type="match status" value="1"/>
</dbReference>
<dbReference type="GO" id="GO:0032259">
    <property type="term" value="P:methylation"/>
    <property type="evidence" value="ECO:0007669"/>
    <property type="project" value="UniProtKB-KW"/>
</dbReference>
<evidence type="ECO:0000256" key="2">
    <source>
        <dbReference type="ARBA" id="ARBA00022679"/>
    </source>
</evidence>
<dbReference type="OrthoDB" id="9803687at2"/>
<dbReference type="PROSITE" id="PS50970">
    <property type="entry name" value="HCY"/>
    <property type="match status" value="1"/>
</dbReference>
<dbReference type="InterPro" id="IPR003726">
    <property type="entry name" value="HCY_dom"/>
</dbReference>
<dbReference type="RefSeq" id="WP_085805107.1">
    <property type="nucleotide sequence ID" value="NZ_FWFX01000004.1"/>
</dbReference>
<keyword evidence="3" id="KW-0862">Zinc</keyword>
<dbReference type="EC" id="2.1.1.10" evidence="5"/>
<gene>
    <name evidence="5" type="primary">mmuM_1</name>
    <name evidence="5" type="ORF">ROA7450_01552</name>
</gene>
<keyword evidence="6" id="KW-1185">Reference proteome</keyword>
<dbReference type="AlphaFoldDB" id="A0A1X6YY16"/>
<evidence type="ECO:0000256" key="3">
    <source>
        <dbReference type="PROSITE-ProRule" id="PRU00333"/>
    </source>
</evidence>
<keyword evidence="1 3" id="KW-0489">Methyltransferase</keyword>
<evidence type="ECO:0000259" key="4">
    <source>
        <dbReference type="PROSITE" id="PS50970"/>
    </source>
</evidence>
<protein>
    <submittedName>
        <fullName evidence="5">Homocysteine S-methyltransferase</fullName>
        <ecNumber evidence="5">2.1.1.10</ecNumber>
    </submittedName>
</protein>
<comment type="cofactor">
    <cofactor evidence="3">
        <name>Zn(2+)</name>
        <dbReference type="ChEBI" id="CHEBI:29105"/>
    </cofactor>
</comment>
<evidence type="ECO:0000256" key="1">
    <source>
        <dbReference type="ARBA" id="ARBA00022603"/>
    </source>
</evidence>
<dbReference type="Gene3D" id="3.20.20.330">
    <property type="entry name" value="Homocysteine-binding-like domain"/>
    <property type="match status" value="1"/>
</dbReference>
<keyword evidence="2 3" id="KW-0808">Transferase</keyword>
<feature type="binding site" evidence="3">
    <location>
        <position position="289"/>
    </location>
    <ligand>
        <name>Zn(2+)</name>
        <dbReference type="ChEBI" id="CHEBI:29105"/>
    </ligand>
</feature>
<dbReference type="InterPro" id="IPR036589">
    <property type="entry name" value="HCY_dom_sf"/>
</dbReference>
<dbReference type="EMBL" id="FWFX01000004">
    <property type="protein sequence ID" value="SLN34467.1"/>
    <property type="molecule type" value="Genomic_DNA"/>
</dbReference>
<dbReference type="GO" id="GO:0046872">
    <property type="term" value="F:metal ion binding"/>
    <property type="evidence" value="ECO:0007669"/>
    <property type="project" value="UniProtKB-KW"/>
</dbReference>
<dbReference type="Proteomes" id="UP000193061">
    <property type="component" value="Unassembled WGS sequence"/>
</dbReference>
<evidence type="ECO:0000313" key="5">
    <source>
        <dbReference type="EMBL" id="SLN34467.1"/>
    </source>
</evidence>
<proteinExistence type="predicted"/>
<dbReference type="PANTHER" id="PTHR11103">
    <property type="entry name" value="SLR1189 PROTEIN"/>
    <property type="match status" value="1"/>
</dbReference>
<feature type="domain" description="Hcy-binding" evidence="4">
    <location>
        <begin position="1"/>
        <end position="304"/>
    </location>
</feature>
<feature type="binding site" evidence="3">
    <location>
        <position position="217"/>
    </location>
    <ligand>
        <name>Zn(2+)</name>
        <dbReference type="ChEBI" id="CHEBI:29105"/>
    </ligand>
</feature>